<dbReference type="EMBL" id="LN891128">
    <property type="protein sequence ID" value="CUS08520.1"/>
    <property type="molecule type" value="Genomic_DNA"/>
</dbReference>
<feature type="coiled-coil region" evidence="1">
    <location>
        <begin position="92"/>
        <end position="134"/>
    </location>
</feature>
<gene>
    <name evidence="2" type="ORF">GSTUAT00007389001</name>
</gene>
<sequence>MKRCQQFHRSIGSITPGSVGKVREHKTADSLQFIEIEAKIWQQFDDKETVLRQQLDEKETAIRQQYKEDLAANLAAGYHYKEDLTEKEEKLYQRYKRDLAEKDAKIDEKEERLYQRYKRDLAEKEESNQIQSLEFMKLGNRMINEYTEKLKLEGRFNIRGAIGLNSAVTTIGQEYKGMQDGLVKLAERPEFKSALQAEADKWKLVPDQIKACVPHLYHKLSLHAHGNDAMITIREKDFHFHERAALVALMSMEGKWPNGLAWKEELVVRKKK</sequence>
<keyword evidence="3" id="KW-1185">Reference proteome</keyword>
<name>A0A292PPW0_9PEZI</name>
<evidence type="ECO:0000256" key="1">
    <source>
        <dbReference type="SAM" id="Coils"/>
    </source>
</evidence>
<accession>A0A292PPW0</accession>
<dbReference type="AlphaFoldDB" id="A0A292PPW0"/>
<proteinExistence type="predicted"/>
<keyword evidence="1" id="KW-0175">Coiled coil</keyword>
<evidence type="ECO:0000313" key="3">
    <source>
        <dbReference type="Proteomes" id="UP001412239"/>
    </source>
</evidence>
<dbReference type="Proteomes" id="UP001412239">
    <property type="component" value="Unassembled WGS sequence"/>
</dbReference>
<reference evidence="2" key="1">
    <citation type="submission" date="2015-10" db="EMBL/GenBank/DDBJ databases">
        <authorList>
            <person name="Regsiter A."/>
            <person name="william w."/>
        </authorList>
    </citation>
    <scope>NUCLEOTIDE SEQUENCE</scope>
    <source>
        <strain evidence="2">Montdore</strain>
    </source>
</reference>
<evidence type="ECO:0000313" key="2">
    <source>
        <dbReference type="EMBL" id="CUS08520.1"/>
    </source>
</evidence>
<organism evidence="2 3">
    <name type="scientific">Tuber aestivum</name>
    <name type="common">summer truffle</name>
    <dbReference type="NCBI Taxonomy" id="59557"/>
    <lineage>
        <taxon>Eukaryota</taxon>
        <taxon>Fungi</taxon>
        <taxon>Dikarya</taxon>
        <taxon>Ascomycota</taxon>
        <taxon>Pezizomycotina</taxon>
        <taxon>Pezizomycetes</taxon>
        <taxon>Pezizales</taxon>
        <taxon>Tuberaceae</taxon>
        <taxon>Tuber</taxon>
    </lineage>
</organism>
<protein>
    <submittedName>
        <fullName evidence="2">Uncharacterized protein</fullName>
    </submittedName>
</protein>